<dbReference type="EMBL" id="JAMYWD010000007">
    <property type="protein sequence ID" value="KAJ4964626.1"/>
    <property type="molecule type" value="Genomic_DNA"/>
</dbReference>
<name>A0A9Q0HDK8_9MAGN</name>
<comment type="caution">
    <text evidence="3">The sequence shown here is derived from an EMBL/GenBank/DDBJ whole genome shotgun (WGS) entry which is preliminary data.</text>
</comment>
<gene>
    <name evidence="3" type="ORF">NE237_016475</name>
</gene>
<dbReference type="Gene3D" id="3.30.160.20">
    <property type="match status" value="1"/>
</dbReference>
<feature type="domain" description="DRBM" evidence="2">
    <location>
        <begin position="106"/>
        <end position="136"/>
    </location>
</feature>
<feature type="compositionally biased region" description="Polar residues" evidence="1">
    <location>
        <begin position="1"/>
        <end position="16"/>
    </location>
</feature>
<reference evidence="3" key="1">
    <citation type="journal article" date="2023" name="Plant J.">
        <title>The genome of the king protea, Protea cynaroides.</title>
        <authorList>
            <person name="Chang J."/>
            <person name="Duong T.A."/>
            <person name="Schoeman C."/>
            <person name="Ma X."/>
            <person name="Roodt D."/>
            <person name="Barker N."/>
            <person name="Li Z."/>
            <person name="Van de Peer Y."/>
            <person name="Mizrachi E."/>
        </authorList>
    </citation>
    <scope>NUCLEOTIDE SEQUENCE</scope>
    <source>
        <tissue evidence="3">Young leaves</tissue>
    </source>
</reference>
<sequence>MVFTWNSSCSKSTQADGESPRMLSQGCHPKLCEAVDLWMQAAKLEDNDISKSRVLRKSITLILLGSGRLETYDNAKKVLNRAREKLSKEPAIWITAAKLKEANGNTAMIEIRGQIYGKGIGSTWEEAKLQAAEEALTSPKSMLDMVVPKNQMLFPSLVILMCKKN</sequence>
<dbReference type="Pfam" id="PF00035">
    <property type="entry name" value="dsrm"/>
    <property type="match status" value="1"/>
</dbReference>
<evidence type="ECO:0000313" key="4">
    <source>
        <dbReference type="Proteomes" id="UP001141806"/>
    </source>
</evidence>
<dbReference type="OrthoDB" id="1750306at2759"/>
<organism evidence="3 4">
    <name type="scientific">Protea cynaroides</name>
    <dbReference type="NCBI Taxonomy" id="273540"/>
    <lineage>
        <taxon>Eukaryota</taxon>
        <taxon>Viridiplantae</taxon>
        <taxon>Streptophyta</taxon>
        <taxon>Embryophyta</taxon>
        <taxon>Tracheophyta</taxon>
        <taxon>Spermatophyta</taxon>
        <taxon>Magnoliopsida</taxon>
        <taxon>Proteales</taxon>
        <taxon>Proteaceae</taxon>
        <taxon>Protea</taxon>
    </lineage>
</organism>
<keyword evidence="4" id="KW-1185">Reference proteome</keyword>
<dbReference type="Proteomes" id="UP001141806">
    <property type="component" value="Unassembled WGS sequence"/>
</dbReference>
<protein>
    <recommendedName>
        <fullName evidence="2">DRBM domain-containing protein</fullName>
    </recommendedName>
</protein>
<evidence type="ECO:0000256" key="1">
    <source>
        <dbReference type="SAM" id="MobiDB-lite"/>
    </source>
</evidence>
<dbReference type="SUPFAM" id="SSF54768">
    <property type="entry name" value="dsRNA-binding domain-like"/>
    <property type="match status" value="1"/>
</dbReference>
<accession>A0A9Q0HDK8</accession>
<dbReference type="InterPro" id="IPR014720">
    <property type="entry name" value="dsRBD_dom"/>
</dbReference>
<proteinExistence type="predicted"/>
<dbReference type="AlphaFoldDB" id="A0A9Q0HDK8"/>
<evidence type="ECO:0000313" key="3">
    <source>
        <dbReference type="EMBL" id="KAJ4964626.1"/>
    </source>
</evidence>
<evidence type="ECO:0000259" key="2">
    <source>
        <dbReference type="Pfam" id="PF00035"/>
    </source>
</evidence>
<feature type="region of interest" description="Disordered" evidence="1">
    <location>
        <begin position="1"/>
        <end position="21"/>
    </location>
</feature>